<dbReference type="AlphaFoldDB" id="A0AA87YV79"/>
<evidence type="ECO:0000313" key="2">
    <source>
        <dbReference type="Proteomes" id="UP001187192"/>
    </source>
</evidence>
<organism evidence="1 2">
    <name type="scientific">Ficus carica</name>
    <name type="common">Common fig</name>
    <dbReference type="NCBI Taxonomy" id="3494"/>
    <lineage>
        <taxon>Eukaryota</taxon>
        <taxon>Viridiplantae</taxon>
        <taxon>Streptophyta</taxon>
        <taxon>Embryophyta</taxon>
        <taxon>Tracheophyta</taxon>
        <taxon>Spermatophyta</taxon>
        <taxon>Magnoliopsida</taxon>
        <taxon>eudicotyledons</taxon>
        <taxon>Gunneridae</taxon>
        <taxon>Pentapetalae</taxon>
        <taxon>rosids</taxon>
        <taxon>fabids</taxon>
        <taxon>Rosales</taxon>
        <taxon>Moraceae</taxon>
        <taxon>Ficeae</taxon>
        <taxon>Ficus</taxon>
    </lineage>
</organism>
<accession>A0AA87YV79</accession>
<dbReference type="EMBL" id="BTGU01009447">
    <property type="protein sequence ID" value="GMN24299.1"/>
    <property type="molecule type" value="Genomic_DNA"/>
</dbReference>
<proteinExistence type="predicted"/>
<evidence type="ECO:0000313" key="1">
    <source>
        <dbReference type="EMBL" id="GMN24299.1"/>
    </source>
</evidence>
<dbReference type="Proteomes" id="UP001187192">
    <property type="component" value="Unassembled WGS sequence"/>
</dbReference>
<name>A0AA87YV79_FICCA</name>
<reference evidence="1" key="1">
    <citation type="submission" date="2023-07" db="EMBL/GenBank/DDBJ databases">
        <title>draft genome sequence of fig (Ficus carica).</title>
        <authorList>
            <person name="Takahashi T."/>
            <person name="Nishimura K."/>
        </authorList>
    </citation>
    <scope>NUCLEOTIDE SEQUENCE</scope>
</reference>
<keyword evidence="2" id="KW-1185">Reference proteome</keyword>
<feature type="non-terminal residue" evidence="1">
    <location>
        <position position="1"/>
    </location>
</feature>
<protein>
    <submittedName>
        <fullName evidence="1">Uncharacterized protein</fullName>
    </submittedName>
</protein>
<sequence length="46" mass="4849">VALHGGWAAPSIGVRLGQWRGYSGRWLVDSVGVLGLITDLGLICNN</sequence>
<comment type="caution">
    <text evidence="1">The sequence shown here is derived from an EMBL/GenBank/DDBJ whole genome shotgun (WGS) entry which is preliminary data.</text>
</comment>
<gene>
    <name evidence="1" type="ORF">TIFTF001_051362</name>
</gene>